<dbReference type="GeneID" id="70252071"/>
<evidence type="ECO:0000313" key="6">
    <source>
        <dbReference type="EMBL" id="KAH8699180.1"/>
    </source>
</evidence>
<protein>
    <submittedName>
        <fullName evidence="6">Membrane transporter</fullName>
    </submittedName>
</protein>
<keyword evidence="7" id="KW-1185">Reference proteome</keyword>
<dbReference type="GO" id="GO:0016020">
    <property type="term" value="C:membrane"/>
    <property type="evidence" value="ECO:0007669"/>
    <property type="project" value="UniProtKB-SubCell"/>
</dbReference>
<name>A0AAD4Q245_9EURO</name>
<dbReference type="Pfam" id="PF05978">
    <property type="entry name" value="UNC-93"/>
    <property type="match status" value="1"/>
</dbReference>
<dbReference type="RefSeq" id="XP_046073644.1">
    <property type="nucleotide sequence ID" value="XM_046221784.1"/>
</dbReference>
<dbReference type="InterPro" id="IPR010291">
    <property type="entry name" value="Ion_channel_UNC-93"/>
</dbReference>
<dbReference type="AlphaFoldDB" id="A0AAD4Q245"/>
<dbReference type="SUPFAM" id="SSF103473">
    <property type="entry name" value="MFS general substrate transporter"/>
    <property type="match status" value="1"/>
</dbReference>
<evidence type="ECO:0000256" key="4">
    <source>
        <dbReference type="ARBA" id="ARBA00023136"/>
    </source>
</evidence>
<proteinExistence type="predicted"/>
<gene>
    <name evidence="6" type="ORF">BGW36DRAFT_449331</name>
</gene>
<feature type="transmembrane region" description="Helical" evidence="5">
    <location>
        <begin position="262"/>
        <end position="279"/>
    </location>
</feature>
<dbReference type="InterPro" id="IPR036259">
    <property type="entry name" value="MFS_trans_sf"/>
</dbReference>
<accession>A0AAD4Q245</accession>
<keyword evidence="4 5" id="KW-0472">Membrane</keyword>
<dbReference type="Proteomes" id="UP001201262">
    <property type="component" value="Unassembled WGS sequence"/>
</dbReference>
<feature type="transmembrane region" description="Helical" evidence="5">
    <location>
        <begin position="333"/>
        <end position="361"/>
    </location>
</feature>
<dbReference type="EMBL" id="JAJTJA010000005">
    <property type="protein sequence ID" value="KAH8699180.1"/>
    <property type="molecule type" value="Genomic_DNA"/>
</dbReference>
<reference evidence="6" key="1">
    <citation type="submission" date="2021-12" db="EMBL/GenBank/DDBJ databases">
        <title>Convergent genome expansion in fungi linked to evolution of root-endophyte symbiosis.</title>
        <authorList>
            <consortium name="DOE Joint Genome Institute"/>
            <person name="Ke Y.-H."/>
            <person name="Bonito G."/>
            <person name="Liao H.-L."/>
            <person name="Looney B."/>
            <person name="Rojas-Flechas A."/>
            <person name="Nash J."/>
            <person name="Hameed K."/>
            <person name="Schadt C."/>
            <person name="Martin F."/>
            <person name="Crous P.W."/>
            <person name="Miettinen O."/>
            <person name="Magnuson J.K."/>
            <person name="Labbe J."/>
            <person name="Jacobson D."/>
            <person name="Doktycz M.J."/>
            <person name="Veneault-Fourrey C."/>
            <person name="Kuo A."/>
            <person name="Mondo S."/>
            <person name="Calhoun S."/>
            <person name="Riley R."/>
            <person name="Ohm R."/>
            <person name="LaButti K."/>
            <person name="Andreopoulos B."/>
            <person name="Pangilinan J."/>
            <person name="Nolan M."/>
            <person name="Tritt A."/>
            <person name="Clum A."/>
            <person name="Lipzen A."/>
            <person name="Daum C."/>
            <person name="Barry K."/>
            <person name="Grigoriev I.V."/>
            <person name="Vilgalys R."/>
        </authorList>
    </citation>
    <scope>NUCLEOTIDE SEQUENCE</scope>
    <source>
        <strain evidence="6">PMI_201</strain>
    </source>
</reference>
<feature type="transmembrane region" description="Helical" evidence="5">
    <location>
        <begin position="135"/>
        <end position="156"/>
    </location>
</feature>
<feature type="transmembrane region" description="Helical" evidence="5">
    <location>
        <begin position="168"/>
        <end position="190"/>
    </location>
</feature>
<feature type="transmembrane region" description="Helical" evidence="5">
    <location>
        <begin position="373"/>
        <end position="396"/>
    </location>
</feature>
<evidence type="ECO:0000256" key="2">
    <source>
        <dbReference type="ARBA" id="ARBA00022692"/>
    </source>
</evidence>
<comment type="caution">
    <text evidence="6">The sequence shown here is derived from an EMBL/GenBank/DDBJ whole genome shotgun (WGS) entry which is preliminary data.</text>
</comment>
<feature type="transmembrane region" description="Helical" evidence="5">
    <location>
        <begin position="45"/>
        <end position="66"/>
    </location>
</feature>
<keyword evidence="3 5" id="KW-1133">Transmembrane helix</keyword>
<dbReference type="InterPro" id="IPR051617">
    <property type="entry name" value="UNC-93-like_regulator"/>
</dbReference>
<keyword evidence="2 5" id="KW-0812">Transmembrane</keyword>
<feature type="transmembrane region" description="Helical" evidence="5">
    <location>
        <begin position="291"/>
        <end position="313"/>
    </location>
</feature>
<dbReference type="Gene3D" id="1.20.1250.20">
    <property type="entry name" value="MFS general substrate transporter like domains"/>
    <property type="match status" value="1"/>
</dbReference>
<evidence type="ECO:0000256" key="3">
    <source>
        <dbReference type="ARBA" id="ARBA00022989"/>
    </source>
</evidence>
<comment type="subcellular location">
    <subcellularLocation>
        <location evidence="1">Membrane</location>
        <topology evidence="1">Multi-pass membrane protein</topology>
    </subcellularLocation>
</comment>
<evidence type="ECO:0000256" key="1">
    <source>
        <dbReference type="ARBA" id="ARBA00004141"/>
    </source>
</evidence>
<feature type="transmembrane region" description="Helical" evidence="5">
    <location>
        <begin position="98"/>
        <end position="123"/>
    </location>
</feature>
<evidence type="ECO:0000256" key="5">
    <source>
        <dbReference type="SAM" id="Phobius"/>
    </source>
</evidence>
<dbReference type="PANTHER" id="PTHR23294:SF59">
    <property type="entry name" value="UNC93-LIKE PROTEIN C922.05C"/>
    <property type="match status" value="1"/>
</dbReference>
<dbReference type="PANTHER" id="PTHR23294">
    <property type="entry name" value="ET TRANSLATION PRODUCT-RELATED"/>
    <property type="match status" value="1"/>
</dbReference>
<feature type="transmembrane region" description="Helical" evidence="5">
    <location>
        <begin position="12"/>
        <end position="33"/>
    </location>
</feature>
<organism evidence="6 7">
    <name type="scientific">Talaromyces proteolyticus</name>
    <dbReference type="NCBI Taxonomy" id="1131652"/>
    <lineage>
        <taxon>Eukaryota</taxon>
        <taxon>Fungi</taxon>
        <taxon>Dikarya</taxon>
        <taxon>Ascomycota</taxon>
        <taxon>Pezizomycotina</taxon>
        <taxon>Eurotiomycetes</taxon>
        <taxon>Eurotiomycetidae</taxon>
        <taxon>Eurotiales</taxon>
        <taxon>Trichocomaceae</taxon>
        <taxon>Talaromyces</taxon>
        <taxon>Talaromyces sect. Bacilispori</taxon>
    </lineage>
</organism>
<evidence type="ECO:0000313" key="7">
    <source>
        <dbReference type="Proteomes" id="UP001201262"/>
    </source>
</evidence>
<sequence length="397" mass="43546">MRITRPWTQNFISGVVLLLTVGIYLAVIGLGAGGGKASSAQVSTATYTTLYAVFALSGFFGGSIMNTIGPKWTMTIGAFGYPFYVSGLWYYDARGQEWYPLLGGVVIGLCAGLLWTVSGFIQFAYAEEKDKGTYIAWQLFLLNLGCTIGSSVAFGINFHDTSLNGVPISVYLIFIIIMTSAVALAFFAIVPPEDVRRDDGTHLAVFTAPDFRTEVLGCFELLKDWRIVSLIIPMAATEMSQSLIPTLSAYSFNLRTRSLNSVIYWLVQIPATFVYSTILDNTRFQRRVRGLMALTVGAIIVIANWALVLGLQIKHNLNRHQPSPEWDWSDPVYGEFVIMILLAGISLAIDQMAVMWILGAFSNEPRLLARYGGFFKAMLSAGLCVAFGLEAGSVSYL</sequence>